<keyword evidence="5 7" id="KW-0408">Iron</keyword>
<evidence type="ECO:0000256" key="5">
    <source>
        <dbReference type="ARBA" id="ARBA00023004"/>
    </source>
</evidence>
<dbReference type="InterPro" id="IPR036396">
    <property type="entry name" value="Cyt_P450_sf"/>
</dbReference>
<dbReference type="PANTHER" id="PTHR24291">
    <property type="entry name" value="CYTOCHROME P450 FAMILY 4"/>
    <property type="match status" value="1"/>
</dbReference>
<name>A0A542DH82_AMYCI</name>
<dbReference type="InterPro" id="IPR001128">
    <property type="entry name" value="Cyt_P450"/>
</dbReference>
<dbReference type="AlphaFoldDB" id="A0A542DH82"/>
<reference evidence="9 10" key="1">
    <citation type="submission" date="2019-06" db="EMBL/GenBank/DDBJ databases">
        <title>Sequencing the genomes of 1000 actinobacteria strains.</title>
        <authorList>
            <person name="Klenk H.-P."/>
        </authorList>
    </citation>
    <scope>NUCLEOTIDE SEQUENCE [LARGE SCALE GENOMIC DNA]</scope>
    <source>
        <strain evidence="9 10">DSM 45679</strain>
    </source>
</reference>
<evidence type="ECO:0000256" key="6">
    <source>
        <dbReference type="ARBA" id="ARBA00023033"/>
    </source>
</evidence>
<dbReference type="PROSITE" id="PS00086">
    <property type="entry name" value="CYTOCHROME_P450"/>
    <property type="match status" value="1"/>
</dbReference>
<evidence type="ECO:0000313" key="10">
    <source>
        <dbReference type="Proteomes" id="UP000320876"/>
    </source>
</evidence>
<dbReference type="PRINTS" id="PR00385">
    <property type="entry name" value="P450"/>
</dbReference>
<comment type="similarity">
    <text evidence="1 8">Belongs to the cytochrome P450 family.</text>
</comment>
<dbReference type="SUPFAM" id="SSF48264">
    <property type="entry name" value="Cytochrome P450"/>
    <property type="match status" value="1"/>
</dbReference>
<gene>
    <name evidence="9" type="ORF">FB471_2187</name>
</gene>
<dbReference type="CDD" id="cd11049">
    <property type="entry name" value="CYP170A1-like"/>
    <property type="match status" value="1"/>
</dbReference>
<keyword evidence="3 7" id="KW-0479">Metal-binding</keyword>
<keyword evidence="2 7" id="KW-0349">Heme</keyword>
<dbReference type="GO" id="GO:0020037">
    <property type="term" value="F:heme binding"/>
    <property type="evidence" value="ECO:0007669"/>
    <property type="project" value="InterPro"/>
</dbReference>
<comment type="cofactor">
    <cofactor evidence="7">
        <name>heme</name>
        <dbReference type="ChEBI" id="CHEBI:30413"/>
    </cofactor>
</comment>
<accession>A0A542DH82</accession>
<protein>
    <submittedName>
        <fullName evidence="9">Cytochrome P450</fullName>
    </submittedName>
</protein>
<dbReference type="EMBL" id="VFML01000001">
    <property type="protein sequence ID" value="TQJ02458.1"/>
    <property type="molecule type" value="Genomic_DNA"/>
</dbReference>
<evidence type="ECO:0000256" key="2">
    <source>
        <dbReference type="ARBA" id="ARBA00022617"/>
    </source>
</evidence>
<proteinExistence type="inferred from homology"/>
<evidence type="ECO:0000256" key="4">
    <source>
        <dbReference type="ARBA" id="ARBA00023002"/>
    </source>
</evidence>
<feature type="binding site" description="axial binding residue" evidence="7">
    <location>
        <position position="387"/>
    </location>
    <ligand>
        <name>heme</name>
        <dbReference type="ChEBI" id="CHEBI:30413"/>
    </ligand>
    <ligandPart>
        <name>Fe</name>
        <dbReference type="ChEBI" id="CHEBI:18248"/>
    </ligandPart>
</feature>
<keyword evidence="10" id="KW-1185">Reference proteome</keyword>
<sequence length="439" mass="49015">MSVPVAPGQWPVLGHSPAMLRRRFAFTSSLREHGDMVKVYLGPVPMYFVTSPELTHQVLVTDAASFEKGAMFDKFRPFVGNGLVMSNGAFHLRQRRLIQPAFHRGRIARYAETMRESVSDLTDSWREGRTREVNEDMQALAVTIVGAALFGTRFGQAAIAEARESIPIVIKQGMIRALSPAFVDKLLVRGNRRFDRAVTRMRAVVLELIADWRATGTDRGDLLSMLLMARDEGGEGMTDQQVHDEVITLLSAGIETSALALAWLFHEIAQNPEVERRLHEEIDGALDGRPVTFEDVPALPYTQQVIKETLRMYPIWILMRRTDREVELGGVRLAPGTEVTISPHALHFDPRFFAEPDRFDPDRWAPERAGDIPRGAFIPFGAGTRQCVGNTFAQLEMAITVATVAAKWRLVPVPGKPVRVKYTSTAYPARLSMMAVPRG</sequence>
<evidence type="ECO:0000256" key="8">
    <source>
        <dbReference type="RuleBase" id="RU000461"/>
    </source>
</evidence>
<organism evidence="9 10">
    <name type="scientific">Amycolatopsis cihanbeyliensis</name>
    <dbReference type="NCBI Taxonomy" id="1128664"/>
    <lineage>
        <taxon>Bacteria</taxon>
        <taxon>Bacillati</taxon>
        <taxon>Actinomycetota</taxon>
        <taxon>Actinomycetes</taxon>
        <taxon>Pseudonocardiales</taxon>
        <taxon>Pseudonocardiaceae</taxon>
        <taxon>Amycolatopsis</taxon>
    </lineage>
</organism>
<evidence type="ECO:0000256" key="7">
    <source>
        <dbReference type="PIRSR" id="PIRSR602401-1"/>
    </source>
</evidence>
<evidence type="ECO:0000256" key="1">
    <source>
        <dbReference type="ARBA" id="ARBA00010617"/>
    </source>
</evidence>
<dbReference type="PRINTS" id="PR00463">
    <property type="entry name" value="EP450I"/>
</dbReference>
<evidence type="ECO:0000256" key="3">
    <source>
        <dbReference type="ARBA" id="ARBA00022723"/>
    </source>
</evidence>
<dbReference type="PANTHER" id="PTHR24291:SF50">
    <property type="entry name" value="BIFUNCTIONAL ALBAFLAVENONE MONOOXYGENASE_TERPENE SYNTHASE"/>
    <property type="match status" value="1"/>
</dbReference>
<dbReference type="Pfam" id="PF00067">
    <property type="entry name" value="p450"/>
    <property type="match status" value="1"/>
</dbReference>
<dbReference type="InterPro" id="IPR017972">
    <property type="entry name" value="Cyt_P450_CS"/>
</dbReference>
<keyword evidence="6 8" id="KW-0503">Monooxygenase</keyword>
<dbReference type="GO" id="GO:0004497">
    <property type="term" value="F:monooxygenase activity"/>
    <property type="evidence" value="ECO:0007669"/>
    <property type="project" value="UniProtKB-KW"/>
</dbReference>
<dbReference type="GO" id="GO:0016705">
    <property type="term" value="F:oxidoreductase activity, acting on paired donors, with incorporation or reduction of molecular oxygen"/>
    <property type="evidence" value="ECO:0007669"/>
    <property type="project" value="InterPro"/>
</dbReference>
<dbReference type="Proteomes" id="UP000320876">
    <property type="component" value="Unassembled WGS sequence"/>
</dbReference>
<dbReference type="InterPro" id="IPR050196">
    <property type="entry name" value="Cytochrome_P450_Monoox"/>
</dbReference>
<dbReference type="RefSeq" id="WP_141997466.1">
    <property type="nucleotide sequence ID" value="NZ_VFML01000001.1"/>
</dbReference>
<comment type="caution">
    <text evidence="9">The sequence shown here is derived from an EMBL/GenBank/DDBJ whole genome shotgun (WGS) entry which is preliminary data.</text>
</comment>
<dbReference type="OrthoDB" id="5290182at2"/>
<dbReference type="GO" id="GO:0005506">
    <property type="term" value="F:iron ion binding"/>
    <property type="evidence" value="ECO:0007669"/>
    <property type="project" value="InterPro"/>
</dbReference>
<evidence type="ECO:0000313" key="9">
    <source>
        <dbReference type="EMBL" id="TQJ02458.1"/>
    </source>
</evidence>
<dbReference type="Gene3D" id="1.10.630.10">
    <property type="entry name" value="Cytochrome P450"/>
    <property type="match status" value="1"/>
</dbReference>
<dbReference type="InterPro" id="IPR002401">
    <property type="entry name" value="Cyt_P450_E_grp-I"/>
</dbReference>
<keyword evidence="4 8" id="KW-0560">Oxidoreductase</keyword>